<keyword evidence="2" id="KW-0805">Transcription regulation</keyword>
<keyword evidence="3 6" id="KW-0238">DNA-binding</keyword>
<dbReference type="RefSeq" id="WP_093090684.1">
    <property type="nucleotide sequence ID" value="NZ_FOTQ01000001.1"/>
</dbReference>
<evidence type="ECO:0000256" key="2">
    <source>
        <dbReference type="ARBA" id="ARBA00023015"/>
    </source>
</evidence>
<protein>
    <submittedName>
        <fullName evidence="6">DNA-binding transcriptional regulator, LysR family</fullName>
    </submittedName>
</protein>
<evidence type="ECO:0000256" key="3">
    <source>
        <dbReference type="ARBA" id="ARBA00023125"/>
    </source>
</evidence>
<keyword evidence="7" id="KW-1185">Reference proteome</keyword>
<dbReference type="GO" id="GO:0003700">
    <property type="term" value="F:DNA-binding transcription factor activity"/>
    <property type="evidence" value="ECO:0007669"/>
    <property type="project" value="InterPro"/>
</dbReference>
<dbReference type="Proteomes" id="UP000199144">
    <property type="component" value="Unassembled WGS sequence"/>
</dbReference>
<reference evidence="6 7" key="1">
    <citation type="submission" date="2016-10" db="EMBL/GenBank/DDBJ databases">
        <authorList>
            <person name="de Groot N.N."/>
        </authorList>
    </citation>
    <scope>NUCLEOTIDE SEQUENCE [LARGE SCALE GENOMIC DNA]</scope>
    <source>
        <strain evidence="6 7">DSM 15283</strain>
    </source>
</reference>
<feature type="domain" description="HTH lysR-type" evidence="5">
    <location>
        <begin position="4"/>
        <end position="61"/>
    </location>
</feature>
<evidence type="ECO:0000259" key="5">
    <source>
        <dbReference type="PROSITE" id="PS50931"/>
    </source>
</evidence>
<organism evidence="6 7">
    <name type="scientific">Shimia aestuarii</name>
    <dbReference type="NCBI Taxonomy" id="254406"/>
    <lineage>
        <taxon>Bacteria</taxon>
        <taxon>Pseudomonadati</taxon>
        <taxon>Pseudomonadota</taxon>
        <taxon>Alphaproteobacteria</taxon>
        <taxon>Rhodobacterales</taxon>
        <taxon>Roseobacteraceae</taxon>
    </lineage>
</organism>
<evidence type="ECO:0000256" key="4">
    <source>
        <dbReference type="ARBA" id="ARBA00023163"/>
    </source>
</evidence>
<dbReference type="PANTHER" id="PTHR30579:SF7">
    <property type="entry name" value="HTH-TYPE TRANSCRIPTIONAL REGULATOR LRHA-RELATED"/>
    <property type="match status" value="1"/>
</dbReference>
<keyword evidence="4" id="KW-0804">Transcription</keyword>
<sequence>MRNLDVTTLRSFVAVADLGGVTRAAGFLHLTQSAVSMQLKRLEELIGVALLDRSGRGIALTPAGEQMLGYARRMVTLNDEIMRRLTDDTFEGEISRGVPHDIVYPVIPRVLQQFNAAFPRVKVHLVSSFTRALKQQYEKGEMDLILTTEAEKPESAEGLCQLPLVWIGAPGGASWRRRPIQYASGRQCVFRARAIGSLDKAGIEWESALETESDRTVEATIAADLGIGAMIEGTEPQQLEVIDHGGALPDLGEQYINMYGGDAAKGDAITHLAGLVRKGFRPISTRQEHPVRLGVVR</sequence>
<dbReference type="OrthoDB" id="8097684at2"/>
<comment type="similarity">
    <text evidence="1">Belongs to the LysR transcriptional regulatory family.</text>
</comment>
<dbReference type="PRINTS" id="PR00039">
    <property type="entry name" value="HTHLYSR"/>
</dbReference>
<dbReference type="InterPro" id="IPR036390">
    <property type="entry name" value="WH_DNA-bd_sf"/>
</dbReference>
<dbReference type="Gene3D" id="1.10.10.10">
    <property type="entry name" value="Winged helix-like DNA-binding domain superfamily/Winged helix DNA-binding domain"/>
    <property type="match status" value="1"/>
</dbReference>
<accession>A0A1I4IF00</accession>
<dbReference type="InterPro" id="IPR000847">
    <property type="entry name" value="LysR_HTH_N"/>
</dbReference>
<evidence type="ECO:0000313" key="7">
    <source>
        <dbReference type="Proteomes" id="UP000199144"/>
    </source>
</evidence>
<dbReference type="InterPro" id="IPR036388">
    <property type="entry name" value="WH-like_DNA-bd_sf"/>
</dbReference>
<dbReference type="EMBL" id="FOTQ01000001">
    <property type="protein sequence ID" value="SFL52939.1"/>
    <property type="molecule type" value="Genomic_DNA"/>
</dbReference>
<dbReference type="InterPro" id="IPR050176">
    <property type="entry name" value="LTTR"/>
</dbReference>
<dbReference type="SUPFAM" id="SSF53850">
    <property type="entry name" value="Periplasmic binding protein-like II"/>
    <property type="match status" value="1"/>
</dbReference>
<proteinExistence type="inferred from homology"/>
<evidence type="ECO:0000256" key="1">
    <source>
        <dbReference type="ARBA" id="ARBA00009437"/>
    </source>
</evidence>
<dbReference type="PANTHER" id="PTHR30579">
    <property type="entry name" value="TRANSCRIPTIONAL REGULATOR"/>
    <property type="match status" value="1"/>
</dbReference>
<dbReference type="Gene3D" id="3.40.190.10">
    <property type="entry name" value="Periplasmic binding protein-like II"/>
    <property type="match status" value="2"/>
</dbReference>
<dbReference type="PROSITE" id="PS50931">
    <property type="entry name" value="HTH_LYSR"/>
    <property type="match status" value="1"/>
</dbReference>
<dbReference type="AlphaFoldDB" id="A0A1I4IF00"/>
<dbReference type="STRING" id="254406.SAMN04488042_101578"/>
<gene>
    <name evidence="6" type="ORF">SAMN04488042_101578</name>
</gene>
<name>A0A1I4IF00_9RHOB</name>
<dbReference type="GO" id="GO:0003677">
    <property type="term" value="F:DNA binding"/>
    <property type="evidence" value="ECO:0007669"/>
    <property type="project" value="UniProtKB-KW"/>
</dbReference>
<dbReference type="FunFam" id="1.10.10.10:FF:000001">
    <property type="entry name" value="LysR family transcriptional regulator"/>
    <property type="match status" value="1"/>
</dbReference>
<dbReference type="InterPro" id="IPR005119">
    <property type="entry name" value="LysR_subst-bd"/>
</dbReference>
<dbReference type="Pfam" id="PF03466">
    <property type="entry name" value="LysR_substrate"/>
    <property type="match status" value="1"/>
</dbReference>
<dbReference type="SUPFAM" id="SSF46785">
    <property type="entry name" value="Winged helix' DNA-binding domain"/>
    <property type="match status" value="1"/>
</dbReference>
<dbReference type="Pfam" id="PF00126">
    <property type="entry name" value="HTH_1"/>
    <property type="match status" value="1"/>
</dbReference>
<evidence type="ECO:0000313" key="6">
    <source>
        <dbReference type="EMBL" id="SFL52939.1"/>
    </source>
</evidence>